<reference evidence="1 2" key="1">
    <citation type="submission" date="2022-11" db="EMBL/GenBank/DDBJ databases">
        <title>Minimal conservation of predation-associated metabolite biosynthetic gene clusters underscores biosynthetic potential of Myxococcota including descriptions for ten novel species: Archangium lansinium sp. nov., Myxococcus landrumus sp. nov., Nannocystis bai.</title>
        <authorList>
            <person name="Ahearne A."/>
            <person name="Stevens C."/>
            <person name="Dowd S."/>
        </authorList>
    </citation>
    <scope>NUCLEOTIDE SEQUENCE [LARGE SCALE GENOMIC DNA]</scope>
    <source>
        <strain evidence="1 2">RJM3</strain>
    </source>
</reference>
<evidence type="ECO:0008006" key="3">
    <source>
        <dbReference type="Google" id="ProtNLM"/>
    </source>
</evidence>
<protein>
    <recommendedName>
        <fullName evidence="3">DUF4123 domain-containing protein</fullName>
    </recommendedName>
</protein>
<dbReference type="RefSeq" id="WP_271921710.1">
    <property type="nucleotide sequence ID" value="NZ_JAQNDO010000001.1"/>
</dbReference>
<comment type="caution">
    <text evidence="1">The sequence shown here is derived from an EMBL/GenBank/DDBJ whole genome shotgun (WGS) entry which is preliminary data.</text>
</comment>
<proteinExistence type="predicted"/>
<sequence length="458" mass="50883">MIARIHRPVSAYDEIVLHVPAEVPPGGPRQQCTCTGPDEDDRISVYTFWIYANIPLPVQLGAVGTPDPSRKPPQHIGGLSLVGREELTVRWKEYPDYAEYLQSFREDTKVHFDQLLFDSLSDGIKQLLLSPVKGERPLRIWWSNEALELDDIAWEPFVFGQSRARRLSGVRGRPRGTLPPLPLLPEQPLRLAIFDPTRLAPRALHEALDGLGPGVKPIWLEEKEPRVALSRAVRAGCEGLHIVADGSVPYGVEGLLEFPGGATLSPTELISLLRGSRITLLSLSEPEEPLRCFGGPPTVFRSFARVARELDDGPTTVAQLAPIPPSELSRFWSTLYRRFAESLDVEDAFMHATPCPQRVPVVLYLRHRFGRQFVRLDRMPEIDLVSSPDAAAQLNGAAEGSAALAVTGKLLNAVVALEQRYPALKRALNSKLLLTHERERQNTLTSYLEALLAREKSP</sequence>
<name>A0ABT5ESK0_9BACT</name>
<evidence type="ECO:0000313" key="1">
    <source>
        <dbReference type="EMBL" id="MDC0744800.1"/>
    </source>
</evidence>
<evidence type="ECO:0000313" key="2">
    <source>
        <dbReference type="Proteomes" id="UP001221411"/>
    </source>
</evidence>
<dbReference type="Proteomes" id="UP001221411">
    <property type="component" value="Unassembled WGS sequence"/>
</dbReference>
<dbReference type="EMBL" id="JAQNDO010000001">
    <property type="protein sequence ID" value="MDC0744800.1"/>
    <property type="molecule type" value="Genomic_DNA"/>
</dbReference>
<organism evidence="1 2">
    <name type="scientific">Polyangium mundeleinium</name>
    <dbReference type="NCBI Taxonomy" id="2995306"/>
    <lineage>
        <taxon>Bacteria</taxon>
        <taxon>Pseudomonadati</taxon>
        <taxon>Myxococcota</taxon>
        <taxon>Polyangia</taxon>
        <taxon>Polyangiales</taxon>
        <taxon>Polyangiaceae</taxon>
        <taxon>Polyangium</taxon>
    </lineage>
</organism>
<accession>A0ABT5ESK0</accession>
<keyword evidence="2" id="KW-1185">Reference proteome</keyword>
<gene>
    <name evidence="1" type="ORF">POL67_25940</name>
</gene>